<evidence type="ECO:0000313" key="4">
    <source>
        <dbReference type="Proteomes" id="UP000009159"/>
    </source>
</evidence>
<dbReference type="Proteomes" id="UP000009159">
    <property type="component" value="Chromosome"/>
</dbReference>
<dbReference type="STRING" id="350058.Mvan_4951"/>
<dbReference type="eggNOG" id="COG3324">
    <property type="taxonomic scope" value="Bacteria"/>
</dbReference>
<feature type="compositionally biased region" description="Basic and acidic residues" evidence="1">
    <location>
        <begin position="9"/>
        <end position="22"/>
    </location>
</feature>
<dbReference type="GO" id="GO:0051213">
    <property type="term" value="F:dioxygenase activity"/>
    <property type="evidence" value="ECO:0007669"/>
    <property type="project" value="UniProtKB-KW"/>
</dbReference>
<name>A1TEX3_MYCVP</name>
<dbReference type="InterPro" id="IPR037523">
    <property type="entry name" value="VOC_core"/>
</dbReference>
<dbReference type="HOGENOM" id="CLU_069623_0_0_11"/>
<dbReference type="SUPFAM" id="SSF54593">
    <property type="entry name" value="Glyoxalase/Bleomycin resistance protein/Dihydroxybiphenyl dioxygenase"/>
    <property type="match status" value="2"/>
</dbReference>
<feature type="domain" description="VOC" evidence="2">
    <location>
        <begin position="35"/>
        <end position="149"/>
    </location>
</feature>
<dbReference type="Pfam" id="PF00903">
    <property type="entry name" value="Glyoxalase"/>
    <property type="match status" value="2"/>
</dbReference>
<dbReference type="KEGG" id="mva:Mvan_4951"/>
<dbReference type="EMBL" id="CP000511">
    <property type="protein sequence ID" value="ABM15723.1"/>
    <property type="molecule type" value="Genomic_DNA"/>
</dbReference>
<dbReference type="InterPro" id="IPR052164">
    <property type="entry name" value="Anthracycline_SecMetBiosynth"/>
</dbReference>
<evidence type="ECO:0000256" key="1">
    <source>
        <dbReference type="SAM" id="MobiDB-lite"/>
    </source>
</evidence>
<dbReference type="PANTHER" id="PTHR33993:SF10">
    <property type="entry name" value="CONSERVED PROTEIN"/>
    <property type="match status" value="1"/>
</dbReference>
<evidence type="ECO:0000313" key="3">
    <source>
        <dbReference type="EMBL" id="ABM15723.1"/>
    </source>
</evidence>
<feature type="domain" description="VOC" evidence="2">
    <location>
        <begin position="163"/>
        <end position="278"/>
    </location>
</feature>
<proteinExistence type="predicted"/>
<dbReference type="PROSITE" id="PS51819">
    <property type="entry name" value="VOC"/>
    <property type="match status" value="2"/>
</dbReference>
<accession>A1TEX3</accession>
<feature type="region of interest" description="Disordered" evidence="1">
    <location>
        <begin position="1"/>
        <end position="22"/>
    </location>
</feature>
<gene>
    <name evidence="3" type="ordered locus">Mvan_4951</name>
</gene>
<evidence type="ECO:0000259" key="2">
    <source>
        <dbReference type="PROSITE" id="PS51819"/>
    </source>
</evidence>
<organism evidence="3 4">
    <name type="scientific">Mycolicibacterium vanbaalenii (strain DSM 7251 / JCM 13017 / BCRC 16820 / KCTC 9966 / NRRL B-24157 / PYR-1)</name>
    <name type="common">Mycobacterium vanbaalenii</name>
    <dbReference type="NCBI Taxonomy" id="350058"/>
    <lineage>
        <taxon>Bacteria</taxon>
        <taxon>Bacillati</taxon>
        <taxon>Actinomycetota</taxon>
        <taxon>Actinomycetes</taxon>
        <taxon>Mycobacteriales</taxon>
        <taxon>Mycobacteriaceae</taxon>
        <taxon>Mycolicibacterium</taxon>
    </lineage>
</organism>
<protein>
    <submittedName>
        <fullName evidence="3">Glyoxalase/bleomycin resistance protein/dioxygenase</fullName>
    </submittedName>
</protein>
<keyword evidence="4" id="KW-1185">Reference proteome</keyword>
<dbReference type="Gene3D" id="3.10.180.10">
    <property type="entry name" value="2,3-Dihydroxybiphenyl 1,2-Dioxygenase, domain 1"/>
    <property type="match status" value="2"/>
</dbReference>
<dbReference type="InterPro" id="IPR029068">
    <property type="entry name" value="Glyas_Bleomycin-R_OHBP_Dase"/>
</dbReference>
<dbReference type="InterPro" id="IPR004360">
    <property type="entry name" value="Glyas_Fos-R_dOase_dom"/>
</dbReference>
<reference evidence="3" key="1">
    <citation type="submission" date="2006-12" db="EMBL/GenBank/DDBJ databases">
        <title>Complete sequence of Mycobacterium vanbaalenii PYR-1.</title>
        <authorList>
            <consortium name="US DOE Joint Genome Institute"/>
            <person name="Copeland A."/>
            <person name="Lucas S."/>
            <person name="Lapidus A."/>
            <person name="Barry K."/>
            <person name="Detter J.C."/>
            <person name="Glavina del Rio T."/>
            <person name="Hammon N."/>
            <person name="Israni S."/>
            <person name="Dalin E."/>
            <person name="Tice H."/>
            <person name="Pitluck S."/>
            <person name="Singan V."/>
            <person name="Schmutz J."/>
            <person name="Larimer F."/>
            <person name="Land M."/>
            <person name="Hauser L."/>
            <person name="Kyrpides N."/>
            <person name="Anderson I.J."/>
            <person name="Miller C."/>
            <person name="Richardson P."/>
        </authorList>
    </citation>
    <scope>NUCLEOTIDE SEQUENCE [LARGE SCALE GENOMIC DNA]</scope>
    <source>
        <strain evidence="3">PYR-1</strain>
    </source>
</reference>
<dbReference type="PANTHER" id="PTHR33993">
    <property type="entry name" value="GLYOXALASE-RELATED"/>
    <property type="match status" value="1"/>
</dbReference>
<sequence length="280" mass="29776">MSFSRRGGLHGDRSPPLRRPEETAMPVATTAPLGAPIWIDLATSDLDRAQQFYGAVFGWTFESAGPEYGGYVTAFRDDHPVAGLMVNDPQWNAPDAWTVYLHTADIEATVAKATAAGGTSCVAPMEIPAKGWMGMLTDPTGAFLGLWQPTGHRGYGIVGEHGAPVYHQLTTRGYGAALDFYRTVFGWTTETVSDTDEFRYSTALFDGEALVGVMDGSNIPGEAPSNWCFFLGADDVDKTVALVTDHGGSVVRGAEDTPYGRLAAVADPTGAGFNLSSIQS</sequence>
<dbReference type="CDD" id="cd07247">
    <property type="entry name" value="SgaA_N_like"/>
    <property type="match status" value="2"/>
</dbReference>
<dbReference type="AlphaFoldDB" id="A1TEX3"/>